<dbReference type="InterPro" id="IPR001173">
    <property type="entry name" value="Glyco_trans_2-like"/>
</dbReference>
<keyword evidence="3" id="KW-1185">Reference proteome</keyword>
<dbReference type="EMBL" id="CP000492">
    <property type="protein sequence ID" value="ABL65478.1"/>
    <property type="molecule type" value="Genomic_DNA"/>
</dbReference>
<evidence type="ECO:0000313" key="2">
    <source>
        <dbReference type="EMBL" id="ABL65478.1"/>
    </source>
</evidence>
<feature type="domain" description="Glycosyltransferase 2-like" evidence="1">
    <location>
        <begin position="10"/>
        <end position="105"/>
    </location>
</feature>
<evidence type="ECO:0000313" key="3">
    <source>
        <dbReference type="Proteomes" id="UP000008701"/>
    </source>
</evidence>
<dbReference type="Pfam" id="PF00535">
    <property type="entry name" value="Glycos_transf_2"/>
    <property type="match status" value="1"/>
</dbReference>
<dbReference type="SUPFAM" id="SSF53448">
    <property type="entry name" value="Nucleotide-diphospho-sugar transferases"/>
    <property type="match status" value="1"/>
</dbReference>
<dbReference type="CDD" id="cd00761">
    <property type="entry name" value="Glyco_tranf_GTA_type"/>
    <property type="match status" value="1"/>
</dbReference>
<organism evidence="2 3">
    <name type="scientific">Chlorobium phaeobacteroides (strain DSM 266 / SMG 266 / 2430)</name>
    <dbReference type="NCBI Taxonomy" id="290317"/>
    <lineage>
        <taxon>Bacteria</taxon>
        <taxon>Pseudomonadati</taxon>
        <taxon>Chlorobiota</taxon>
        <taxon>Chlorobiia</taxon>
        <taxon>Chlorobiales</taxon>
        <taxon>Chlorobiaceae</taxon>
        <taxon>Chlorobium/Pelodictyon group</taxon>
        <taxon>Chlorobium</taxon>
    </lineage>
</organism>
<dbReference type="AlphaFoldDB" id="A1BGF1"/>
<dbReference type="Proteomes" id="UP000008701">
    <property type="component" value="Chromosome"/>
</dbReference>
<accession>A1BGF1</accession>
<dbReference type="RefSeq" id="WP_011745294.1">
    <property type="nucleotide sequence ID" value="NC_008639.1"/>
</dbReference>
<gene>
    <name evidence="2" type="ordered locus">Cpha266_1450</name>
</gene>
<dbReference type="eggNOG" id="COG0463">
    <property type="taxonomic scope" value="Bacteria"/>
</dbReference>
<dbReference type="InterPro" id="IPR050834">
    <property type="entry name" value="Glycosyltransf_2"/>
</dbReference>
<dbReference type="OrthoDB" id="9815829at2"/>
<dbReference type="KEGG" id="cph:Cpha266_1450"/>
<name>A1BGF1_CHLPD</name>
<reference evidence="2 3" key="1">
    <citation type="submission" date="2006-12" db="EMBL/GenBank/DDBJ databases">
        <title>Complete sequence of Chlorobium phaeobacteroides DSM 266.</title>
        <authorList>
            <consortium name="US DOE Joint Genome Institute"/>
            <person name="Copeland A."/>
            <person name="Lucas S."/>
            <person name="Lapidus A."/>
            <person name="Barry K."/>
            <person name="Detter J.C."/>
            <person name="Glavina del Rio T."/>
            <person name="Hammon N."/>
            <person name="Israni S."/>
            <person name="Pitluck S."/>
            <person name="Goltsman E."/>
            <person name="Schmutz J."/>
            <person name="Larimer F."/>
            <person name="Land M."/>
            <person name="Hauser L."/>
            <person name="Mikhailova N."/>
            <person name="Li T."/>
            <person name="Overmann J."/>
            <person name="Bryant D.A."/>
            <person name="Richardson P."/>
        </authorList>
    </citation>
    <scope>NUCLEOTIDE SEQUENCE [LARGE SCALE GENOMIC DNA]</scope>
    <source>
        <strain evidence="2 3">DSM 266</strain>
    </source>
</reference>
<dbReference type="CAZy" id="GT2">
    <property type="family name" value="Glycosyltransferase Family 2"/>
</dbReference>
<dbReference type="STRING" id="290317.Cpha266_1450"/>
<keyword evidence="2" id="KW-0808">Transferase</keyword>
<dbReference type="PANTHER" id="PTHR43685:SF2">
    <property type="entry name" value="GLYCOSYLTRANSFERASE 2-LIKE DOMAIN-CONTAINING PROTEIN"/>
    <property type="match status" value="1"/>
</dbReference>
<dbReference type="Gene3D" id="3.90.550.10">
    <property type="entry name" value="Spore Coat Polysaccharide Biosynthesis Protein SpsA, Chain A"/>
    <property type="match status" value="1"/>
</dbReference>
<proteinExistence type="predicted"/>
<dbReference type="GO" id="GO:0016740">
    <property type="term" value="F:transferase activity"/>
    <property type="evidence" value="ECO:0007669"/>
    <property type="project" value="UniProtKB-KW"/>
</dbReference>
<dbReference type="HOGENOM" id="CLU_025996_22_4_10"/>
<dbReference type="InterPro" id="IPR029044">
    <property type="entry name" value="Nucleotide-diphossugar_trans"/>
</dbReference>
<sequence>MKFSIQPEISVILPTFNRARLLDTAIQSVLGQTFTDWELLVVDDGSSDNTFDLVNPYITENPRIRYLRHCNRKLNNTRNAGIQAAFGRYITFLDSDDSYTPDHLESRCSRKLKISQFRKLAITQAAASDYVILQ</sequence>
<protein>
    <submittedName>
        <fullName evidence="2">Glycosyltransferase involved in cell wall biogenesis-like protein</fullName>
    </submittedName>
</protein>
<evidence type="ECO:0000259" key="1">
    <source>
        <dbReference type="Pfam" id="PF00535"/>
    </source>
</evidence>
<dbReference type="PANTHER" id="PTHR43685">
    <property type="entry name" value="GLYCOSYLTRANSFERASE"/>
    <property type="match status" value="1"/>
</dbReference>